<sequence>MPPVTQHLFQSLLQHFFTFPRATNYSPCLLFTPQHFYTFPHLSSSQQSLTTSFSLLQVYGQVEQKEDGREVFEWSHSYSRVYEPSGAYSPTGTFLNFELYNVEARERVKCISGTEGECLGWWWWWWWVRGCV</sequence>
<keyword evidence="2" id="KW-1185">Reference proteome</keyword>
<name>A0A5B7KA79_PORTR</name>
<dbReference type="GO" id="GO:0047464">
    <property type="term" value="F:heparosan-N-sulfate-glucuronate 5-epimerase activity"/>
    <property type="evidence" value="ECO:0007669"/>
    <property type="project" value="InterPro"/>
</dbReference>
<dbReference type="AlphaFoldDB" id="A0A5B7KA79"/>
<reference evidence="1 2" key="1">
    <citation type="submission" date="2019-05" db="EMBL/GenBank/DDBJ databases">
        <title>Another draft genome of Portunus trituberculatus and its Hox gene families provides insights of decapod evolution.</title>
        <authorList>
            <person name="Jeong J.-H."/>
            <person name="Song I."/>
            <person name="Kim S."/>
            <person name="Choi T."/>
            <person name="Kim D."/>
            <person name="Ryu S."/>
            <person name="Kim W."/>
        </authorList>
    </citation>
    <scope>NUCLEOTIDE SEQUENCE [LARGE SCALE GENOMIC DNA]</scope>
    <source>
        <tissue evidence="1">Muscle</tissue>
    </source>
</reference>
<comment type="caution">
    <text evidence="1">The sequence shown here is derived from an EMBL/GenBank/DDBJ whole genome shotgun (WGS) entry which is preliminary data.</text>
</comment>
<dbReference type="PANTHER" id="PTHR13174">
    <property type="entry name" value="D-GLUCURONYL C5-EPIMERASE"/>
    <property type="match status" value="1"/>
</dbReference>
<dbReference type="OrthoDB" id="5914444at2759"/>
<dbReference type="InterPro" id="IPR039721">
    <property type="entry name" value="C5-epimerase"/>
</dbReference>
<dbReference type="EMBL" id="VSRR010136366">
    <property type="protein sequence ID" value="MPD03497.1"/>
    <property type="molecule type" value="Genomic_DNA"/>
</dbReference>
<proteinExistence type="predicted"/>
<dbReference type="Proteomes" id="UP000324222">
    <property type="component" value="Unassembled WGS sequence"/>
</dbReference>
<organism evidence="1 2">
    <name type="scientific">Portunus trituberculatus</name>
    <name type="common">Swimming crab</name>
    <name type="synonym">Neptunus trituberculatus</name>
    <dbReference type="NCBI Taxonomy" id="210409"/>
    <lineage>
        <taxon>Eukaryota</taxon>
        <taxon>Metazoa</taxon>
        <taxon>Ecdysozoa</taxon>
        <taxon>Arthropoda</taxon>
        <taxon>Crustacea</taxon>
        <taxon>Multicrustacea</taxon>
        <taxon>Malacostraca</taxon>
        <taxon>Eumalacostraca</taxon>
        <taxon>Eucarida</taxon>
        <taxon>Decapoda</taxon>
        <taxon>Pleocyemata</taxon>
        <taxon>Brachyura</taxon>
        <taxon>Eubrachyura</taxon>
        <taxon>Portunoidea</taxon>
        <taxon>Portunidae</taxon>
        <taxon>Portuninae</taxon>
        <taxon>Portunus</taxon>
    </lineage>
</organism>
<accession>A0A5B7KA79</accession>
<dbReference type="GO" id="GO:0015012">
    <property type="term" value="P:heparan sulfate proteoglycan biosynthetic process"/>
    <property type="evidence" value="ECO:0007669"/>
    <property type="project" value="InterPro"/>
</dbReference>
<evidence type="ECO:0000313" key="1">
    <source>
        <dbReference type="EMBL" id="MPD03497.1"/>
    </source>
</evidence>
<protein>
    <submittedName>
        <fullName evidence="1">D-glucuronyl C5-epimerase</fullName>
    </submittedName>
</protein>
<evidence type="ECO:0000313" key="2">
    <source>
        <dbReference type="Proteomes" id="UP000324222"/>
    </source>
</evidence>
<dbReference type="GO" id="GO:0005794">
    <property type="term" value="C:Golgi apparatus"/>
    <property type="evidence" value="ECO:0007669"/>
    <property type="project" value="TreeGrafter"/>
</dbReference>
<dbReference type="PANTHER" id="PTHR13174:SF3">
    <property type="entry name" value="D-GLUCURONYL C5-EPIMERASE"/>
    <property type="match status" value="1"/>
</dbReference>
<gene>
    <name evidence="1" type="primary">GLCE_1</name>
    <name evidence="1" type="ORF">E2C01_099137</name>
</gene>